<accession>A0A2I1INX3</accession>
<feature type="transmembrane region" description="Helical" evidence="1">
    <location>
        <begin position="579"/>
        <end position="602"/>
    </location>
</feature>
<keyword evidence="1" id="KW-0812">Transmembrane</keyword>
<feature type="transmembrane region" description="Helical" evidence="1">
    <location>
        <begin position="638"/>
        <end position="657"/>
    </location>
</feature>
<evidence type="ECO:0000256" key="1">
    <source>
        <dbReference type="SAM" id="Phobius"/>
    </source>
</evidence>
<sequence length="1018" mass="108896">MNGKLSTAHAFAPVRVLVFTPGASSYLERTLQALLASTVKPDRVSVVDTSNSFELKQVDSDWVDIISVPGAKSVGQALAQISEVEEELVWLLHDDSAPEPECLELLCRELENGRSIAACGPTQLDFEGNKLLSAGIEATRTGWRMPLNDDIDQGQYDDRSDVLALGTAGLLLQWRKVKAAGGLDPAAGRYGEGLELGRRLHLAGNRVTLVAKAKVRHAQESMRGQRKDIVEARRARYYNAALAVPWFLVPLVAVWAAGQGVVRWLSGLTHLHRQDGAAYLRAAGQFLSQPGKVWAGRSRIRRAKVMPRSKLKPLELTHSQVRTERKIAKKIELDAAQPAPLEPVGAAQVLARQGRERAALGAVAVFGLVLNLFLTRQVWAHPAGAAWEDLPSRWRDLLEAAFSAWIPSGLGEAGMADPIHIVLAIFTAPFALVGIRPTQTLIGLFAFLPFIALFTGWLASGILTRSPFARSAGALGWMCAPFFLVGMAQGRLAPSLAHAFLPLLFWGLAGLARAHAPHLAYGVEGREIAGQLGKPHRRALVGAAALFIFGTASPVLAVIGVAAYLGVGIYLTAVRKPGGLIAFLSPLPTVVAIVPALVQAGIRGHAATALFSTAGRPLGFEKLEVWQLLLGGVQNLPWLLPLAVALLGAALVSLFLVERALPKVLPWLAVALGASIAVAALHVTAGQGVNGQLVSAWPGPGLSLEWSGLAGAGLVTIEYLRRPWRAKPLRAVGALTCLLVLACAAGGAIYSLGPVISGRFEAAPARYVPATQAGNQDSGRRSKVMVLRPTKNGVDVELLRTSSPSLTDSNVLSRLAPRTDYSATLARRLVADLLSATGTNVSRGLADYGIGQIILPREVLGAAGTEAQTSQQLKARTLAENIDAGHGLERSGANDLGLLWRVRPEGVRLRLESKPLPSGYLSARTEVEASSHERELKLSERSSSRWHASIGGQRLKAVQGKANQTFTVPAHLKGTLKVNANPLWLWPWRLGVAFTLLVLGGALFWPERKEQVTWKLGK</sequence>
<keyword evidence="3" id="KW-1185">Reference proteome</keyword>
<feature type="transmembrane region" description="Helical" evidence="1">
    <location>
        <begin position="540"/>
        <end position="567"/>
    </location>
</feature>
<feature type="transmembrane region" description="Helical" evidence="1">
    <location>
        <begin position="664"/>
        <end position="683"/>
    </location>
</feature>
<dbReference type="GeneID" id="35867852"/>
<dbReference type="SUPFAM" id="SSF53448">
    <property type="entry name" value="Nucleotide-diphospho-sugar transferases"/>
    <property type="match status" value="1"/>
</dbReference>
<keyword evidence="1" id="KW-1133">Transmembrane helix</keyword>
<feature type="transmembrane region" description="Helical" evidence="1">
    <location>
        <begin position="237"/>
        <end position="258"/>
    </location>
</feature>
<dbReference type="AlphaFoldDB" id="A0A2I1INX3"/>
<dbReference type="PANTHER" id="PTHR43685">
    <property type="entry name" value="GLYCOSYLTRANSFERASE"/>
    <property type="match status" value="1"/>
</dbReference>
<feature type="transmembrane region" description="Helical" evidence="1">
    <location>
        <begin position="442"/>
        <end position="462"/>
    </location>
</feature>
<dbReference type="Proteomes" id="UP000235122">
    <property type="component" value="Unassembled WGS sequence"/>
</dbReference>
<name>A0A2I1INX3_9ACTO</name>
<protein>
    <recommendedName>
        <fullName evidence="4">Glycosyltransferase family 2 protein</fullName>
    </recommendedName>
</protein>
<dbReference type="InterPro" id="IPR029044">
    <property type="entry name" value="Nucleotide-diphossugar_trans"/>
</dbReference>
<feature type="transmembrane region" description="Helical" evidence="1">
    <location>
        <begin position="732"/>
        <end position="752"/>
    </location>
</feature>
<dbReference type="Gene3D" id="3.90.550.10">
    <property type="entry name" value="Spore Coat Polysaccharide Biosynthesis Protein SpsA, Chain A"/>
    <property type="match status" value="1"/>
</dbReference>
<evidence type="ECO:0000313" key="2">
    <source>
        <dbReference type="EMBL" id="PKY72826.1"/>
    </source>
</evidence>
<feature type="transmembrane region" description="Helical" evidence="1">
    <location>
        <begin position="500"/>
        <end position="520"/>
    </location>
</feature>
<feature type="transmembrane region" description="Helical" evidence="1">
    <location>
        <begin position="983"/>
        <end position="1005"/>
    </location>
</feature>
<evidence type="ECO:0000313" key="3">
    <source>
        <dbReference type="Proteomes" id="UP000235122"/>
    </source>
</evidence>
<organism evidence="2 3">
    <name type="scientific">Winkia neuii</name>
    <dbReference type="NCBI Taxonomy" id="33007"/>
    <lineage>
        <taxon>Bacteria</taxon>
        <taxon>Bacillati</taxon>
        <taxon>Actinomycetota</taxon>
        <taxon>Actinomycetes</taxon>
        <taxon>Actinomycetales</taxon>
        <taxon>Actinomycetaceae</taxon>
        <taxon>Winkia</taxon>
    </lineage>
</organism>
<feature type="transmembrane region" description="Helical" evidence="1">
    <location>
        <begin position="358"/>
        <end position="379"/>
    </location>
</feature>
<gene>
    <name evidence="2" type="ORF">CYJ19_04090</name>
</gene>
<feature type="transmembrane region" description="Helical" evidence="1">
    <location>
        <begin position="418"/>
        <end position="435"/>
    </location>
</feature>
<dbReference type="RefSeq" id="WP_024330949.1">
    <property type="nucleotide sequence ID" value="NZ_JASOXK010000002.1"/>
</dbReference>
<evidence type="ECO:0008006" key="4">
    <source>
        <dbReference type="Google" id="ProtNLM"/>
    </source>
</evidence>
<dbReference type="EMBL" id="PKKO01000002">
    <property type="protein sequence ID" value="PKY72826.1"/>
    <property type="molecule type" value="Genomic_DNA"/>
</dbReference>
<dbReference type="InterPro" id="IPR050834">
    <property type="entry name" value="Glycosyltransf_2"/>
</dbReference>
<dbReference type="STRING" id="33007.HMPREF3198_01407"/>
<keyword evidence="1" id="KW-0472">Membrane</keyword>
<feature type="transmembrane region" description="Helical" evidence="1">
    <location>
        <begin position="468"/>
        <end position="488"/>
    </location>
</feature>
<comment type="caution">
    <text evidence="2">The sequence shown here is derived from an EMBL/GenBank/DDBJ whole genome shotgun (WGS) entry which is preliminary data.</text>
</comment>
<dbReference type="Pfam" id="PF13641">
    <property type="entry name" value="Glyco_tranf_2_3"/>
    <property type="match status" value="1"/>
</dbReference>
<feature type="transmembrane region" description="Helical" evidence="1">
    <location>
        <begin position="703"/>
        <end position="720"/>
    </location>
</feature>
<dbReference type="PANTHER" id="PTHR43685:SF3">
    <property type="entry name" value="SLR2126 PROTEIN"/>
    <property type="match status" value="1"/>
</dbReference>
<reference evidence="2 3" key="1">
    <citation type="submission" date="2017-12" db="EMBL/GenBank/DDBJ databases">
        <title>Phylogenetic diversity of female urinary microbiome.</title>
        <authorList>
            <person name="Thomas-White K."/>
            <person name="Wolfe A.J."/>
        </authorList>
    </citation>
    <scope>NUCLEOTIDE SEQUENCE [LARGE SCALE GENOMIC DNA]</scope>
    <source>
        <strain evidence="2 3">UMB0402</strain>
    </source>
</reference>
<proteinExistence type="predicted"/>